<reference evidence="3" key="1">
    <citation type="journal article" date="2018" name="Nat. Microbiol.">
        <title>Leveraging single-cell genomics to expand the fungal tree of life.</title>
        <authorList>
            <person name="Ahrendt S.R."/>
            <person name="Quandt C.A."/>
            <person name="Ciobanu D."/>
            <person name="Clum A."/>
            <person name="Salamov A."/>
            <person name="Andreopoulos B."/>
            <person name="Cheng J.F."/>
            <person name="Woyke T."/>
            <person name="Pelin A."/>
            <person name="Henrissat B."/>
            <person name="Reynolds N.K."/>
            <person name="Benny G.L."/>
            <person name="Smith M.E."/>
            <person name="James T.Y."/>
            <person name="Grigoriev I.V."/>
        </authorList>
    </citation>
    <scope>NUCLEOTIDE SEQUENCE [LARGE SCALE GENOMIC DNA]</scope>
</reference>
<dbReference type="SUPFAM" id="SSF55271">
    <property type="entry name" value="DNA repair protein MutS, domain I"/>
    <property type="match status" value="1"/>
</dbReference>
<sequence>MSLIEEYYDTFDEFSLKYKNVAVLMQVGGFYEMYSSIDENRGNATKIAPLINCELAVRADKKTLMGGFPLKSLDKNIAKLVEHDYTVVVLEQKSKVDCKDDSSMELEPDVEKSQRMKRLVTQIISKGTFLENPKLFNNTLAIYCKRYSKDYITFGIANTDAVLYGNIITHEVRSLPDDKGIAIDTVLKLVTQYNPVECVVVTTNGQWEKDIDHL</sequence>
<name>A0A4V1ISP6_9FUNG</name>
<dbReference type="InterPro" id="IPR016151">
    <property type="entry name" value="DNA_mismatch_repair_MutS_N"/>
</dbReference>
<dbReference type="Pfam" id="PF01624">
    <property type="entry name" value="MutS_I"/>
    <property type="match status" value="1"/>
</dbReference>
<feature type="non-terminal residue" evidence="2">
    <location>
        <position position="214"/>
    </location>
</feature>
<evidence type="ECO:0000313" key="3">
    <source>
        <dbReference type="Proteomes" id="UP000269721"/>
    </source>
</evidence>
<dbReference type="GO" id="GO:0005524">
    <property type="term" value="F:ATP binding"/>
    <property type="evidence" value="ECO:0007669"/>
    <property type="project" value="InterPro"/>
</dbReference>
<dbReference type="EMBL" id="KZ993946">
    <property type="protein sequence ID" value="RKO94287.1"/>
    <property type="molecule type" value="Genomic_DNA"/>
</dbReference>
<dbReference type="Gene3D" id="3.40.1170.10">
    <property type="entry name" value="DNA repair protein MutS, domain I"/>
    <property type="match status" value="1"/>
</dbReference>
<evidence type="ECO:0000259" key="1">
    <source>
        <dbReference type="Pfam" id="PF01624"/>
    </source>
</evidence>
<feature type="domain" description="DNA mismatch repair protein MutS-like N-terminal" evidence="1">
    <location>
        <begin position="11"/>
        <end position="131"/>
    </location>
</feature>
<proteinExistence type="predicted"/>
<gene>
    <name evidence="2" type="ORF">BDK51DRAFT_28900</name>
</gene>
<dbReference type="OrthoDB" id="5769666at2759"/>
<dbReference type="GO" id="GO:0006298">
    <property type="term" value="P:mismatch repair"/>
    <property type="evidence" value="ECO:0007669"/>
    <property type="project" value="InterPro"/>
</dbReference>
<dbReference type="Proteomes" id="UP000269721">
    <property type="component" value="Unassembled WGS sequence"/>
</dbReference>
<evidence type="ECO:0000313" key="2">
    <source>
        <dbReference type="EMBL" id="RKO94287.1"/>
    </source>
</evidence>
<keyword evidence="3" id="KW-1185">Reference proteome</keyword>
<dbReference type="AlphaFoldDB" id="A0A4V1ISP6"/>
<organism evidence="2 3">
    <name type="scientific">Blyttiomyces helicus</name>
    <dbReference type="NCBI Taxonomy" id="388810"/>
    <lineage>
        <taxon>Eukaryota</taxon>
        <taxon>Fungi</taxon>
        <taxon>Fungi incertae sedis</taxon>
        <taxon>Chytridiomycota</taxon>
        <taxon>Chytridiomycota incertae sedis</taxon>
        <taxon>Chytridiomycetes</taxon>
        <taxon>Chytridiomycetes incertae sedis</taxon>
        <taxon>Blyttiomyces</taxon>
    </lineage>
</organism>
<dbReference type="GO" id="GO:0030983">
    <property type="term" value="F:mismatched DNA binding"/>
    <property type="evidence" value="ECO:0007669"/>
    <property type="project" value="InterPro"/>
</dbReference>
<accession>A0A4V1ISP6</accession>
<protein>
    <recommendedName>
        <fullName evidence="1">DNA mismatch repair protein MutS-like N-terminal domain-containing protein</fullName>
    </recommendedName>
</protein>
<dbReference type="InterPro" id="IPR007695">
    <property type="entry name" value="DNA_mismatch_repair_MutS-lik_N"/>
</dbReference>